<proteinExistence type="predicted"/>
<protein>
    <submittedName>
        <fullName evidence="1">Uncharacterized protein</fullName>
    </submittedName>
</protein>
<accession>A0ACB6ZFK0</accession>
<comment type="caution">
    <text evidence="1">The sequence shown here is derived from an EMBL/GenBank/DDBJ whole genome shotgun (WGS) entry which is preliminary data.</text>
</comment>
<keyword evidence="2" id="KW-1185">Reference proteome</keyword>
<evidence type="ECO:0000313" key="2">
    <source>
        <dbReference type="Proteomes" id="UP000886501"/>
    </source>
</evidence>
<reference evidence="1" key="1">
    <citation type="submission" date="2019-10" db="EMBL/GenBank/DDBJ databases">
        <authorList>
            <consortium name="DOE Joint Genome Institute"/>
            <person name="Kuo A."/>
            <person name="Miyauchi S."/>
            <person name="Kiss E."/>
            <person name="Drula E."/>
            <person name="Kohler A."/>
            <person name="Sanchez-Garcia M."/>
            <person name="Andreopoulos B."/>
            <person name="Barry K.W."/>
            <person name="Bonito G."/>
            <person name="Buee M."/>
            <person name="Carver A."/>
            <person name="Chen C."/>
            <person name="Cichocki N."/>
            <person name="Clum A."/>
            <person name="Culley D."/>
            <person name="Crous P.W."/>
            <person name="Fauchery L."/>
            <person name="Girlanda M."/>
            <person name="Hayes R."/>
            <person name="Keri Z."/>
            <person name="Labutti K."/>
            <person name="Lipzen A."/>
            <person name="Lombard V."/>
            <person name="Magnuson J."/>
            <person name="Maillard F."/>
            <person name="Morin E."/>
            <person name="Murat C."/>
            <person name="Nolan M."/>
            <person name="Ohm R."/>
            <person name="Pangilinan J."/>
            <person name="Pereira M."/>
            <person name="Perotto S."/>
            <person name="Peter M."/>
            <person name="Riley R."/>
            <person name="Sitrit Y."/>
            <person name="Stielow B."/>
            <person name="Szollosi G."/>
            <person name="Zifcakova L."/>
            <person name="Stursova M."/>
            <person name="Spatafora J.W."/>
            <person name="Tedersoo L."/>
            <person name="Vaario L.-M."/>
            <person name="Yamada A."/>
            <person name="Yan M."/>
            <person name="Wang P."/>
            <person name="Xu J."/>
            <person name="Bruns T."/>
            <person name="Baldrian P."/>
            <person name="Vilgalys R."/>
            <person name="Henrissat B."/>
            <person name="Grigoriev I.V."/>
            <person name="Hibbett D."/>
            <person name="Nagy L.G."/>
            <person name="Martin F.M."/>
        </authorList>
    </citation>
    <scope>NUCLEOTIDE SEQUENCE</scope>
    <source>
        <strain evidence="1">P2</strain>
    </source>
</reference>
<name>A0ACB6ZFK0_THEGA</name>
<evidence type="ECO:0000313" key="1">
    <source>
        <dbReference type="EMBL" id="KAF9648357.1"/>
    </source>
</evidence>
<sequence length="462" mass="49461">MGSTPNAPRRRLNTMNSVEDLSILSPPEPHNSFGRQQLHEILSSSSVISVSTPSVSTPSTLSWGTSIGSISAISVGDMSLTGLPAFPSGSSLNLGVSGLPDFDHTTASDEVDGYGNDENVMTPSLRRQPGLAQGYDSDSVVDPRYANRQRFEGLSVAENRRPSVSRQPAAVETRNHDGLAPSRPMGRSISDNTSAVPISRSLDQDEEELEVVGLRFSQSFSDIEPALYGYGSASTPSSFEDPAPIRSGMRRASIATPNVRGLDLEVEAVRRSSASPISARPVLHRSVTFSTPKPDELPSKKHRDQGPYGPPMPGPRGAAPNPNTTFTTPHPENLKGRPISSHRGPSDDTTRRGLATIAAPPRDLPPTFDPTYTAVGSSKRSLPLIHRLTPPLIHQHGRKEGQQPKQPTTTRAAPPQPVNAPVIEAPIHAPPQARPTVNANVPIVAPQPVNPIRPWKWNGKSA</sequence>
<organism evidence="1 2">
    <name type="scientific">Thelephora ganbajun</name>
    <name type="common">Ganba fungus</name>
    <dbReference type="NCBI Taxonomy" id="370292"/>
    <lineage>
        <taxon>Eukaryota</taxon>
        <taxon>Fungi</taxon>
        <taxon>Dikarya</taxon>
        <taxon>Basidiomycota</taxon>
        <taxon>Agaricomycotina</taxon>
        <taxon>Agaricomycetes</taxon>
        <taxon>Thelephorales</taxon>
        <taxon>Thelephoraceae</taxon>
        <taxon>Thelephora</taxon>
    </lineage>
</organism>
<reference evidence="1" key="2">
    <citation type="journal article" date="2020" name="Nat. Commun.">
        <title>Large-scale genome sequencing of mycorrhizal fungi provides insights into the early evolution of symbiotic traits.</title>
        <authorList>
            <person name="Miyauchi S."/>
            <person name="Kiss E."/>
            <person name="Kuo A."/>
            <person name="Drula E."/>
            <person name="Kohler A."/>
            <person name="Sanchez-Garcia M."/>
            <person name="Morin E."/>
            <person name="Andreopoulos B."/>
            <person name="Barry K.W."/>
            <person name="Bonito G."/>
            <person name="Buee M."/>
            <person name="Carver A."/>
            <person name="Chen C."/>
            <person name="Cichocki N."/>
            <person name="Clum A."/>
            <person name="Culley D."/>
            <person name="Crous P.W."/>
            <person name="Fauchery L."/>
            <person name="Girlanda M."/>
            <person name="Hayes R.D."/>
            <person name="Keri Z."/>
            <person name="LaButti K."/>
            <person name="Lipzen A."/>
            <person name="Lombard V."/>
            <person name="Magnuson J."/>
            <person name="Maillard F."/>
            <person name="Murat C."/>
            <person name="Nolan M."/>
            <person name="Ohm R.A."/>
            <person name="Pangilinan J."/>
            <person name="Pereira M.F."/>
            <person name="Perotto S."/>
            <person name="Peter M."/>
            <person name="Pfister S."/>
            <person name="Riley R."/>
            <person name="Sitrit Y."/>
            <person name="Stielow J.B."/>
            <person name="Szollosi G."/>
            <person name="Zifcakova L."/>
            <person name="Stursova M."/>
            <person name="Spatafora J.W."/>
            <person name="Tedersoo L."/>
            <person name="Vaario L.M."/>
            <person name="Yamada A."/>
            <person name="Yan M."/>
            <person name="Wang P."/>
            <person name="Xu J."/>
            <person name="Bruns T."/>
            <person name="Baldrian P."/>
            <person name="Vilgalys R."/>
            <person name="Dunand C."/>
            <person name="Henrissat B."/>
            <person name="Grigoriev I.V."/>
            <person name="Hibbett D."/>
            <person name="Nagy L.G."/>
            <person name="Martin F.M."/>
        </authorList>
    </citation>
    <scope>NUCLEOTIDE SEQUENCE</scope>
    <source>
        <strain evidence="1">P2</strain>
    </source>
</reference>
<gene>
    <name evidence="1" type="ORF">BDM02DRAFT_2305112</name>
</gene>
<dbReference type="EMBL" id="MU118015">
    <property type="protein sequence ID" value="KAF9648357.1"/>
    <property type="molecule type" value="Genomic_DNA"/>
</dbReference>
<dbReference type="Proteomes" id="UP000886501">
    <property type="component" value="Unassembled WGS sequence"/>
</dbReference>